<keyword evidence="4" id="KW-1185">Reference proteome</keyword>
<keyword evidence="2" id="KW-0812">Transmembrane</keyword>
<reference evidence="3" key="1">
    <citation type="submission" date="2023-10" db="EMBL/GenBank/DDBJ databases">
        <authorList>
            <person name="Chen Y."/>
            <person name="Shah S."/>
            <person name="Dougan E. K."/>
            <person name="Thang M."/>
            <person name="Chan C."/>
        </authorList>
    </citation>
    <scope>NUCLEOTIDE SEQUENCE [LARGE SCALE GENOMIC DNA]</scope>
</reference>
<gene>
    <name evidence="3" type="ORF">PCOR1329_LOCUS67159</name>
</gene>
<protein>
    <submittedName>
        <fullName evidence="3">Uncharacterized protein</fullName>
    </submittedName>
</protein>
<sequence>MQGGVAERPSSLTSCKVALFAVGIAYYCFRLIWAYFSSSSNGNGNGNGNGDAAPRRSRLAAAGGQNGAASGTDSEPAAAAEAQQGTSYRDRRSADQRSRTPPSNGGAALGTPRSGGEDGAATPAAPGKRSTYRDRRVGNSREHGASARQAGASESEGRSDTLGDPVSAPGVDDAAASRAGSRGPSYRSRRQ</sequence>
<keyword evidence="2" id="KW-1133">Transmembrane helix</keyword>
<proteinExistence type="predicted"/>
<feature type="compositionally biased region" description="Low complexity" evidence="1">
    <location>
        <begin position="174"/>
        <end position="191"/>
    </location>
</feature>
<evidence type="ECO:0000313" key="4">
    <source>
        <dbReference type="Proteomes" id="UP001189429"/>
    </source>
</evidence>
<name>A0ABN9WGH2_9DINO</name>
<comment type="caution">
    <text evidence="3">The sequence shown here is derived from an EMBL/GenBank/DDBJ whole genome shotgun (WGS) entry which is preliminary data.</text>
</comment>
<evidence type="ECO:0000256" key="2">
    <source>
        <dbReference type="SAM" id="Phobius"/>
    </source>
</evidence>
<feature type="region of interest" description="Disordered" evidence="1">
    <location>
        <begin position="46"/>
        <end position="191"/>
    </location>
</feature>
<evidence type="ECO:0000313" key="3">
    <source>
        <dbReference type="EMBL" id="CAK0885570.1"/>
    </source>
</evidence>
<dbReference type="EMBL" id="CAUYUJ010018689">
    <property type="protein sequence ID" value="CAK0885570.1"/>
    <property type="molecule type" value="Genomic_DNA"/>
</dbReference>
<feature type="non-terminal residue" evidence="3">
    <location>
        <position position="191"/>
    </location>
</feature>
<accession>A0ABN9WGH2</accession>
<feature type="compositionally biased region" description="Basic and acidic residues" evidence="1">
    <location>
        <begin position="88"/>
        <end position="98"/>
    </location>
</feature>
<feature type="compositionally biased region" description="Low complexity" evidence="1">
    <location>
        <begin position="60"/>
        <end position="71"/>
    </location>
</feature>
<feature type="compositionally biased region" description="Basic and acidic residues" evidence="1">
    <location>
        <begin position="131"/>
        <end position="145"/>
    </location>
</feature>
<organism evidence="3 4">
    <name type="scientific">Prorocentrum cordatum</name>
    <dbReference type="NCBI Taxonomy" id="2364126"/>
    <lineage>
        <taxon>Eukaryota</taxon>
        <taxon>Sar</taxon>
        <taxon>Alveolata</taxon>
        <taxon>Dinophyceae</taxon>
        <taxon>Prorocentrales</taxon>
        <taxon>Prorocentraceae</taxon>
        <taxon>Prorocentrum</taxon>
    </lineage>
</organism>
<feature type="transmembrane region" description="Helical" evidence="2">
    <location>
        <begin position="17"/>
        <end position="36"/>
    </location>
</feature>
<keyword evidence="2" id="KW-0472">Membrane</keyword>
<evidence type="ECO:0000256" key="1">
    <source>
        <dbReference type="SAM" id="MobiDB-lite"/>
    </source>
</evidence>
<dbReference type="Proteomes" id="UP001189429">
    <property type="component" value="Unassembled WGS sequence"/>
</dbReference>